<sequence>MQLDPIRSNQFQPPKRDAISFLSRLAPRNEWEEALVEVAKDTNLSHKEKIRLLAEVCLLNFSYDSEKIRDAEDVRNRLSKLSKNPKEG</sequence>
<name>A0A090CYH5_9BACT</name>
<dbReference type="Proteomes" id="UP000031552">
    <property type="component" value="Unassembled WGS sequence"/>
</dbReference>
<dbReference type="STRING" id="1437425.CSEC_0618"/>
<reference evidence="1" key="2">
    <citation type="submission" date="2014-09" db="EMBL/GenBank/DDBJ databases">
        <title>Criblamydia sequanensis harbors a mega-plasmid encoding arsenite resistance.</title>
        <authorList>
            <person name="Bertelli C."/>
            <person name="Goesmann A."/>
            <person name="Greub G."/>
        </authorList>
    </citation>
    <scope>NUCLEOTIDE SEQUENCE [LARGE SCALE GENOMIC DNA]</scope>
    <source>
        <strain evidence="1">CRIB-18</strain>
    </source>
</reference>
<protein>
    <submittedName>
        <fullName evidence="1">Uncharacterized protein</fullName>
    </submittedName>
</protein>
<organism evidence="1 2">
    <name type="scientific">Candidatus Criblamydia sequanensis CRIB-18</name>
    <dbReference type="NCBI Taxonomy" id="1437425"/>
    <lineage>
        <taxon>Bacteria</taxon>
        <taxon>Pseudomonadati</taxon>
        <taxon>Chlamydiota</taxon>
        <taxon>Chlamydiia</taxon>
        <taxon>Parachlamydiales</taxon>
        <taxon>Candidatus Criblamydiaceae</taxon>
        <taxon>Candidatus Criblamydia</taxon>
    </lineage>
</organism>
<evidence type="ECO:0000313" key="2">
    <source>
        <dbReference type="Proteomes" id="UP000031552"/>
    </source>
</evidence>
<keyword evidence="2" id="KW-1185">Reference proteome</keyword>
<proteinExistence type="predicted"/>
<gene>
    <name evidence="1" type="ORF">CSEC_0618</name>
</gene>
<evidence type="ECO:0000313" key="1">
    <source>
        <dbReference type="EMBL" id="CDR33451.1"/>
    </source>
</evidence>
<dbReference type="EMBL" id="CCEJ010000003">
    <property type="protein sequence ID" value="CDR33451.1"/>
    <property type="molecule type" value="Genomic_DNA"/>
</dbReference>
<accession>A0A090CYH5</accession>
<dbReference type="AlphaFoldDB" id="A0A090CYH5"/>
<comment type="caution">
    <text evidence="1">The sequence shown here is derived from an EMBL/GenBank/DDBJ whole genome shotgun (WGS) entry which is preliminary data.</text>
</comment>
<reference evidence="1" key="1">
    <citation type="submission" date="2013-12" db="EMBL/GenBank/DDBJ databases">
        <authorList>
            <person name="Linke B."/>
        </authorList>
    </citation>
    <scope>NUCLEOTIDE SEQUENCE [LARGE SCALE GENOMIC DNA]</scope>
    <source>
        <strain evidence="1">CRIB-18</strain>
    </source>
</reference>
<dbReference type="RefSeq" id="WP_041016940.1">
    <property type="nucleotide sequence ID" value="NZ_CCEJ010000003.1"/>
</dbReference>